<dbReference type="InterPro" id="IPR008090">
    <property type="entry name" value="Fe_iron_reduct"/>
</dbReference>
<keyword evidence="2" id="KW-0812">Transmembrane</keyword>
<protein>
    <submittedName>
        <fullName evidence="4">Siderophore-iron reductase FhuF</fullName>
    </submittedName>
</protein>
<reference evidence="4 5" key="1">
    <citation type="submission" date="2017-11" db="EMBL/GenBank/DDBJ databases">
        <title>Biodiversity and function of Thalassospira species in the particle-attached aromatic-hydrocarbon-degrading consortia from the surface seawater of the China South Sea.</title>
        <authorList>
            <person name="Dong C."/>
            <person name="Liu R."/>
            <person name="Shao Z."/>
        </authorList>
    </citation>
    <scope>NUCLEOTIDE SEQUENCE [LARGE SCALE GENOMIC DNA]</scope>
    <source>
        <strain evidence="4 5">139Z-12</strain>
    </source>
</reference>
<dbReference type="Pfam" id="PF06276">
    <property type="entry name" value="FhuF"/>
    <property type="match status" value="1"/>
</dbReference>
<keyword evidence="2" id="KW-0472">Membrane</keyword>
<evidence type="ECO:0000313" key="5">
    <source>
        <dbReference type="Proteomes" id="UP000233365"/>
    </source>
</evidence>
<dbReference type="InterPro" id="IPR022770">
    <property type="entry name" value="IucA/IucC-like_C"/>
</dbReference>
<feature type="transmembrane region" description="Helical" evidence="2">
    <location>
        <begin position="95"/>
        <end position="117"/>
    </location>
</feature>
<dbReference type="PRINTS" id="PR01714">
    <property type="entry name" value="2FE2SRDCTASE"/>
</dbReference>
<dbReference type="EMBL" id="PGTS01000001">
    <property type="protein sequence ID" value="PKR52492.1"/>
    <property type="molecule type" value="Genomic_DNA"/>
</dbReference>
<feature type="compositionally biased region" description="Polar residues" evidence="1">
    <location>
        <begin position="1"/>
        <end position="19"/>
    </location>
</feature>
<evidence type="ECO:0000256" key="2">
    <source>
        <dbReference type="SAM" id="Phobius"/>
    </source>
</evidence>
<evidence type="ECO:0000259" key="3">
    <source>
        <dbReference type="Pfam" id="PF06276"/>
    </source>
</evidence>
<evidence type="ECO:0000256" key="1">
    <source>
        <dbReference type="SAM" id="MobiDB-lite"/>
    </source>
</evidence>
<name>A0ABX4RE06_9PROT</name>
<keyword evidence="2" id="KW-1133">Transmembrane helix</keyword>
<dbReference type="Proteomes" id="UP000233365">
    <property type="component" value="Unassembled WGS sequence"/>
</dbReference>
<gene>
    <name evidence="4" type="primary">fhuF</name>
    <name evidence="4" type="ORF">CU041_02545</name>
</gene>
<feature type="region of interest" description="Disordered" evidence="1">
    <location>
        <begin position="1"/>
        <end position="20"/>
    </location>
</feature>
<comment type="caution">
    <text evidence="4">The sequence shown here is derived from an EMBL/GenBank/DDBJ whole genome shotgun (WGS) entry which is preliminary data.</text>
</comment>
<evidence type="ECO:0000313" key="4">
    <source>
        <dbReference type="EMBL" id="PKR52492.1"/>
    </source>
</evidence>
<keyword evidence="5" id="KW-1185">Reference proteome</keyword>
<dbReference type="NCBIfam" id="TIGR03951">
    <property type="entry name" value="Fe_III_red_FhuF"/>
    <property type="match status" value="1"/>
</dbReference>
<feature type="region of interest" description="Disordered" evidence="1">
    <location>
        <begin position="216"/>
        <end position="238"/>
    </location>
</feature>
<proteinExistence type="predicted"/>
<feature type="domain" description="Aerobactin siderophore biosynthesis IucA/IucC-like C-terminal" evidence="3">
    <location>
        <begin position="90"/>
        <end position="200"/>
    </location>
</feature>
<accession>A0ABX4RE06</accession>
<sequence>MMNSLPLQNGSENNASSSVGDAPITRALSNIKTDLFQGPYQGLGDRHHILAAQSNGIDCFALHDPECLAPILDHYCQAKYPNDDRRAAISMWSQWYFGIFLSPMLVMAAAGEVVLPFQPGFVSLKTDDNQCPTGFDIRDWQLSEMKDQSAAPDPWTHLESLIDGHLEPMVASLAASSKVSPKVFWSNIGVVVSYVEKHVLKNTRISLLPLISDAKRPDGNRNPMANPYSTKQSEDGSPSRRVCCLRYLLTSVDICPTCPLAKL</sequence>
<organism evidence="4 5">
    <name type="scientific">Thalassospira povalilytica</name>
    <dbReference type="NCBI Taxonomy" id="732237"/>
    <lineage>
        <taxon>Bacteria</taxon>
        <taxon>Pseudomonadati</taxon>
        <taxon>Pseudomonadota</taxon>
        <taxon>Alphaproteobacteria</taxon>
        <taxon>Rhodospirillales</taxon>
        <taxon>Thalassospiraceae</taxon>
        <taxon>Thalassospira</taxon>
    </lineage>
</organism>